<dbReference type="RefSeq" id="WP_368652868.1">
    <property type="nucleotide sequence ID" value="NZ_CP162599.1"/>
</dbReference>
<gene>
    <name evidence="1" type="ORF">AB4Y30_14175</name>
</gene>
<accession>A0AB39HJR8</accession>
<sequence>MIFIRKLTVIIILGIVLLLIMGCSASEKSYEDDVGPFKGYWLKDTMACHFADTYVACALAESDFITYDEIIKTNLISDTQIELIFEGDVKNTFHLLDDNTLELADGVYDRVSAGEANAIYGGHYTLP</sequence>
<protein>
    <submittedName>
        <fullName evidence="1">Uncharacterized protein</fullName>
    </submittedName>
</protein>
<evidence type="ECO:0000313" key="1">
    <source>
        <dbReference type="EMBL" id="XDK32147.1"/>
    </source>
</evidence>
<dbReference type="PROSITE" id="PS51257">
    <property type="entry name" value="PROKAR_LIPOPROTEIN"/>
    <property type="match status" value="1"/>
</dbReference>
<dbReference type="AlphaFoldDB" id="A0AB39HJR8"/>
<organism evidence="1">
    <name type="scientific">Ornithinibacillus sp. 4-3</name>
    <dbReference type="NCBI Taxonomy" id="3231488"/>
    <lineage>
        <taxon>Bacteria</taxon>
        <taxon>Bacillati</taxon>
        <taxon>Bacillota</taxon>
        <taxon>Bacilli</taxon>
        <taxon>Bacillales</taxon>
        <taxon>Bacillaceae</taxon>
        <taxon>Ornithinibacillus</taxon>
    </lineage>
</organism>
<name>A0AB39HJR8_9BACI</name>
<proteinExistence type="predicted"/>
<dbReference type="EMBL" id="CP162599">
    <property type="protein sequence ID" value="XDK32147.1"/>
    <property type="molecule type" value="Genomic_DNA"/>
</dbReference>
<reference evidence="1" key="1">
    <citation type="submission" date="2024-07" db="EMBL/GenBank/DDBJ databases">
        <title>Halotolerant mesophilic bacterium Ornithinibacillus sp. 4-3, sp. nov., isolated from soil.</title>
        <authorList>
            <person name="Sidarenka A.V."/>
            <person name="Guliayeva D.E."/>
            <person name="Leanovich S.I."/>
            <person name="Hileuskaya K.S."/>
            <person name="Akhremchuk A.E."/>
            <person name="Sikolenko M.A."/>
            <person name="Valentovich L.N."/>
        </authorList>
    </citation>
    <scope>NUCLEOTIDE SEQUENCE</scope>
    <source>
        <strain evidence="1">4-3</strain>
    </source>
</reference>